<feature type="signal peptide" evidence="1">
    <location>
        <begin position="1"/>
        <end position="19"/>
    </location>
</feature>
<feature type="chain" id="PRO_5012476233" description="TNF family profile domain-containing protein" evidence="1">
    <location>
        <begin position="20"/>
        <end position="289"/>
    </location>
</feature>
<dbReference type="Proteomes" id="UP000182034">
    <property type="component" value="Unassembled WGS sequence"/>
</dbReference>
<organism evidence="2 3">
    <name type="scientific">Chryseobacterium limigenitum</name>
    <dbReference type="NCBI Taxonomy" id="1612149"/>
    <lineage>
        <taxon>Bacteria</taxon>
        <taxon>Pseudomonadati</taxon>
        <taxon>Bacteroidota</taxon>
        <taxon>Flavobacteriia</taxon>
        <taxon>Flavobacteriales</taxon>
        <taxon>Weeksellaceae</taxon>
        <taxon>Chryseobacterium group</taxon>
        <taxon>Chryseobacterium</taxon>
    </lineage>
</organism>
<evidence type="ECO:0000313" key="2">
    <source>
        <dbReference type="EMBL" id="SFZ96420.1"/>
    </source>
</evidence>
<protein>
    <recommendedName>
        <fullName evidence="4">TNF family profile domain-containing protein</fullName>
    </recommendedName>
</protein>
<proteinExistence type="predicted"/>
<accession>A0A1K2IVF8</accession>
<dbReference type="SUPFAM" id="SSF49842">
    <property type="entry name" value="TNF-like"/>
    <property type="match status" value="1"/>
</dbReference>
<gene>
    <name evidence="2" type="ORF">SAMN05216324_11960</name>
</gene>
<reference evidence="3" key="1">
    <citation type="submission" date="2016-10" db="EMBL/GenBank/DDBJ databases">
        <authorList>
            <person name="Varghese N."/>
            <person name="Submissions S."/>
        </authorList>
    </citation>
    <scope>NUCLEOTIDE SEQUENCE [LARGE SCALE GENOMIC DNA]</scope>
    <source>
        <strain evidence="3">SUR2</strain>
    </source>
</reference>
<dbReference type="Gene3D" id="2.60.120.40">
    <property type="match status" value="1"/>
</dbReference>
<keyword evidence="3" id="KW-1185">Reference proteome</keyword>
<evidence type="ECO:0008006" key="4">
    <source>
        <dbReference type="Google" id="ProtNLM"/>
    </source>
</evidence>
<dbReference type="InterPro" id="IPR008983">
    <property type="entry name" value="Tumour_necrosis_fac-like_dom"/>
</dbReference>
<sequence>MNKQLLWTAFIVLSNLVGAQVGINTANPQGIFHIDGGKDNLKVGLPSIVQQANDFTVAMSSLIGAGTVSVGIGTTTPTQSLDIANGNLRVRNINSSVGVSGDKLLVADSNGIVKVAGVDAFSADDSGNRVLNAAGGADLNANDDWNDNMFTTLLLDVQYDPQNAYDPTTGIYTVKKDGLYFLYGVCGFATPGSGSGVFDGTSGDAFTSLYVDDGRVATTNAVIHRGDKNPLPANSFNLYFLTSNATIWLKAGQQVSLQFLTYGTNNMVGNLSDLKISKANSRLIINKLL</sequence>
<dbReference type="AlphaFoldDB" id="A0A1K2IVF8"/>
<name>A0A1K2IVF8_9FLAO</name>
<evidence type="ECO:0000313" key="3">
    <source>
        <dbReference type="Proteomes" id="UP000182034"/>
    </source>
</evidence>
<dbReference type="OrthoDB" id="1247601at2"/>
<evidence type="ECO:0000256" key="1">
    <source>
        <dbReference type="SAM" id="SignalP"/>
    </source>
</evidence>
<dbReference type="RefSeq" id="WP_072412208.1">
    <property type="nucleotide sequence ID" value="NZ_FPKW01000019.1"/>
</dbReference>
<dbReference type="EMBL" id="FPKW01000019">
    <property type="protein sequence ID" value="SFZ96420.1"/>
    <property type="molecule type" value="Genomic_DNA"/>
</dbReference>
<keyword evidence="1" id="KW-0732">Signal</keyword>